<evidence type="ECO:0000313" key="1">
    <source>
        <dbReference type="EMBL" id="ENZ12431.1"/>
    </source>
</evidence>
<proteinExistence type="predicted"/>
<accession>A0A0E2H804</accession>
<dbReference type="RefSeq" id="WP_002593665.1">
    <property type="nucleotide sequence ID" value="NZ_KB850979.1"/>
</dbReference>
<sequence>MIERKREISIVKDREFLSAENDAYNALVAKGYTPQGADTGFKTVCVMLFEHPEYAENPAKRGKCKVYHFKNWQEALAQLN</sequence>
<comment type="caution">
    <text evidence="1">The sequence shown here is derived from an EMBL/GenBank/DDBJ whole genome shotgun (WGS) entry which is preliminary data.</text>
</comment>
<protein>
    <submittedName>
        <fullName evidence="1">Uncharacterized protein</fullName>
    </submittedName>
</protein>
<dbReference type="HOGENOM" id="CLU_2583503_0_0_9"/>
<name>A0A0E2H804_9FIRM</name>
<organism evidence="1 2">
    <name type="scientific">[Clostridium] clostridioforme 90A8</name>
    <dbReference type="NCBI Taxonomy" id="999408"/>
    <lineage>
        <taxon>Bacteria</taxon>
        <taxon>Bacillati</taxon>
        <taxon>Bacillota</taxon>
        <taxon>Clostridia</taxon>
        <taxon>Lachnospirales</taxon>
        <taxon>Lachnospiraceae</taxon>
        <taxon>Enterocloster</taxon>
    </lineage>
</organism>
<reference evidence="1 2" key="1">
    <citation type="submission" date="2013-01" db="EMBL/GenBank/DDBJ databases">
        <title>The Genome Sequence of Clostridium clostridioforme 90A8.</title>
        <authorList>
            <consortium name="The Broad Institute Genome Sequencing Platform"/>
            <person name="Earl A."/>
            <person name="Ward D."/>
            <person name="Feldgarden M."/>
            <person name="Gevers D."/>
            <person name="Courvalin P."/>
            <person name="Lambert T."/>
            <person name="Walker B."/>
            <person name="Young S.K."/>
            <person name="Zeng Q."/>
            <person name="Gargeya S."/>
            <person name="Fitzgerald M."/>
            <person name="Haas B."/>
            <person name="Abouelleil A."/>
            <person name="Alvarado L."/>
            <person name="Arachchi H.M."/>
            <person name="Berlin A.M."/>
            <person name="Chapman S.B."/>
            <person name="Dewar J."/>
            <person name="Goldberg J."/>
            <person name="Griggs A."/>
            <person name="Gujja S."/>
            <person name="Hansen M."/>
            <person name="Howarth C."/>
            <person name="Imamovic A."/>
            <person name="Larimer J."/>
            <person name="McCowan C."/>
            <person name="Murphy C."/>
            <person name="Neiman D."/>
            <person name="Pearson M."/>
            <person name="Priest M."/>
            <person name="Roberts A."/>
            <person name="Saif S."/>
            <person name="Shea T."/>
            <person name="Sisk P."/>
            <person name="Sykes S."/>
            <person name="Wortman J."/>
            <person name="Nusbaum C."/>
            <person name="Birren B."/>
        </authorList>
    </citation>
    <scope>NUCLEOTIDE SEQUENCE [LARGE SCALE GENOMIC DNA]</scope>
    <source>
        <strain evidence="1 2">90A8</strain>
    </source>
</reference>
<dbReference type="Proteomes" id="UP000013085">
    <property type="component" value="Unassembled WGS sequence"/>
</dbReference>
<evidence type="ECO:0000313" key="2">
    <source>
        <dbReference type="Proteomes" id="UP000013085"/>
    </source>
</evidence>
<dbReference type="EMBL" id="AGYR01000039">
    <property type="protein sequence ID" value="ENZ12431.1"/>
    <property type="molecule type" value="Genomic_DNA"/>
</dbReference>
<gene>
    <name evidence="1" type="ORF">HMPREF1090_03557</name>
</gene>
<dbReference type="AlphaFoldDB" id="A0A0E2H804"/>